<dbReference type="InterPro" id="IPR009057">
    <property type="entry name" value="Homeodomain-like_sf"/>
</dbReference>
<evidence type="ECO:0000313" key="5">
    <source>
        <dbReference type="EMBL" id="QIZ09288.1"/>
    </source>
</evidence>
<dbReference type="GO" id="GO:0003700">
    <property type="term" value="F:DNA-binding transcription factor activity"/>
    <property type="evidence" value="ECO:0007669"/>
    <property type="project" value="InterPro"/>
</dbReference>
<dbReference type="SUPFAM" id="SSF46689">
    <property type="entry name" value="Homeodomain-like"/>
    <property type="match status" value="2"/>
</dbReference>
<keyword evidence="2" id="KW-0238">DNA-binding</keyword>
<reference evidence="5 6" key="1">
    <citation type="submission" date="2020-04" db="EMBL/GenBank/DDBJ databases">
        <title>Genome-Wide Identification of 5-Methylcytosine Sites in Bacterial Genomes By High-Throughput Sequencing of MspJI Restriction Fragments.</title>
        <authorList>
            <person name="Wu V."/>
        </authorList>
    </citation>
    <scope>NUCLEOTIDE SEQUENCE [LARGE SCALE GENOMIC DNA]</scope>
    <source>
        <strain evidence="5 6">S2</strain>
    </source>
</reference>
<evidence type="ECO:0000256" key="1">
    <source>
        <dbReference type="ARBA" id="ARBA00023015"/>
    </source>
</evidence>
<reference evidence="5 6" key="2">
    <citation type="submission" date="2020-04" db="EMBL/GenBank/DDBJ databases">
        <authorList>
            <person name="Fomenkov A."/>
            <person name="Anton B.P."/>
            <person name="Roberts R.J."/>
        </authorList>
    </citation>
    <scope>NUCLEOTIDE SEQUENCE [LARGE SCALE GENOMIC DNA]</scope>
    <source>
        <strain evidence="5 6">S2</strain>
    </source>
</reference>
<dbReference type="EMBL" id="CP051128">
    <property type="protein sequence ID" value="QIZ09288.1"/>
    <property type="molecule type" value="Genomic_DNA"/>
</dbReference>
<proteinExistence type="predicted"/>
<dbReference type="PANTHER" id="PTHR43280:SF2">
    <property type="entry name" value="HTH-TYPE TRANSCRIPTIONAL REGULATOR EXSA"/>
    <property type="match status" value="1"/>
</dbReference>
<dbReference type="PROSITE" id="PS01124">
    <property type="entry name" value="HTH_ARAC_FAMILY_2"/>
    <property type="match status" value="1"/>
</dbReference>
<protein>
    <submittedName>
        <fullName evidence="5">AraC family transcriptional regulator</fullName>
    </submittedName>
</protein>
<dbReference type="PANTHER" id="PTHR43280">
    <property type="entry name" value="ARAC-FAMILY TRANSCRIPTIONAL REGULATOR"/>
    <property type="match status" value="1"/>
</dbReference>
<evidence type="ECO:0000313" key="6">
    <source>
        <dbReference type="Proteomes" id="UP000501868"/>
    </source>
</evidence>
<evidence type="ECO:0000256" key="3">
    <source>
        <dbReference type="ARBA" id="ARBA00023163"/>
    </source>
</evidence>
<dbReference type="SMART" id="SM00342">
    <property type="entry name" value="HTH_ARAC"/>
    <property type="match status" value="1"/>
</dbReference>
<keyword evidence="1" id="KW-0805">Transcription regulation</keyword>
<sequence length="407" mass="46795">MDELISKCWLIKNAFNIDVQAVDHQFQTILHISDDSEPLIFAEARKKIYLDLKKALEKANKNSFCIHTDSFQLSYMAMPINEEELFQGMVLVGPFLNERVTDHFIWNAMRENHLENYWVKPLENFYKSLPYLGQSYIAIGDLLVNLLANPRVDSHFSTTKKHSEQYQPDVQPQDYGQDGLEVKLRYEAEKKFLHFIETGDKENAMKALIEFTGDFSYRVPGNPLRAKKNLSFSSNTMNRMAAAKGGVEPQYLHAISEKFALKIEAAVAMSDLDAINFSMIEEYCDAVKNFAVNGYSSVVRKALMYINIHFKETINVQSVAAEIGFNRAYLAKKFKKELNISVIDYIHKKRIEEAIFLMEQGHLSITDIGIQVGFSSYNYFCKVFKEIKGMTSTEYKGSKPLEKKEHD</sequence>
<dbReference type="Proteomes" id="UP000501868">
    <property type="component" value="Chromosome"/>
</dbReference>
<dbReference type="GO" id="GO:0043565">
    <property type="term" value="F:sequence-specific DNA binding"/>
    <property type="evidence" value="ECO:0007669"/>
    <property type="project" value="InterPro"/>
</dbReference>
<evidence type="ECO:0000256" key="2">
    <source>
        <dbReference type="ARBA" id="ARBA00023125"/>
    </source>
</evidence>
<dbReference type="AlphaFoldDB" id="A0A6H1P6Z1"/>
<dbReference type="Gene3D" id="1.10.10.60">
    <property type="entry name" value="Homeodomain-like"/>
    <property type="match status" value="2"/>
</dbReference>
<evidence type="ECO:0000259" key="4">
    <source>
        <dbReference type="PROSITE" id="PS01124"/>
    </source>
</evidence>
<name>A0A6H1P6Z1_PRIMG</name>
<organism evidence="5 6">
    <name type="scientific">Priestia megaterium</name>
    <name type="common">Bacillus megaterium</name>
    <dbReference type="NCBI Taxonomy" id="1404"/>
    <lineage>
        <taxon>Bacteria</taxon>
        <taxon>Bacillati</taxon>
        <taxon>Bacillota</taxon>
        <taxon>Bacilli</taxon>
        <taxon>Bacillales</taxon>
        <taxon>Bacillaceae</taxon>
        <taxon>Priestia</taxon>
    </lineage>
</organism>
<keyword evidence="3" id="KW-0804">Transcription</keyword>
<dbReference type="Pfam" id="PF12833">
    <property type="entry name" value="HTH_18"/>
    <property type="match status" value="1"/>
</dbReference>
<gene>
    <name evidence="5" type="ORF">HFZ78_23425</name>
</gene>
<accession>A0A6H1P6Z1</accession>
<dbReference type="InterPro" id="IPR018060">
    <property type="entry name" value="HTH_AraC"/>
</dbReference>
<feature type="domain" description="HTH araC/xylS-type" evidence="4">
    <location>
        <begin position="300"/>
        <end position="398"/>
    </location>
</feature>